<reference evidence="1" key="1">
    <citation type="submission" date="2021-08" db="EMBL/GenBank/DDBJ databases">
        <title>The first chromosome-level gecko genome reveals the dynamic sex chromosomes of Neotropical dwarf geckos (Sphaerodactylidae: Sphaerodactylus).</title>
        <authorList>
            <person name="Pinto B.J."/>
            <person name="Keating S.E."/>
            <person name="Gamble T."/>
        </authorList>
    </citation>
    <scope>NUCLEOTIDE SEQUENCE</scope>
    <source>
        <strain evidence="1">TG3544</strain>
    </source>
</reference>
<organism evidence="1 2">
    <name type="scientific">Sphaerodactylus townsendi</name>
    <dbReference type="NCBI Taxonomy" id="933632"/>
    <lineage>
        <taxon>Eukaryota</taxon>
        <taxon>Metazoa</taxon>
        <taxon>Chordata</taxon>
        <taxon>Craniata</taxon>
        <taxon>Vertebrata</taxon>
        <taxon>Euteleostomi</taxon>
        <taxon>Lepidosauria</taxon>
        <taxon>Squamata</taxon>
        <taxon>Bifurcata</taxon>
        <taxon>Gekkota</taxon>
        <taxon>Sphaerodactylidae</taxon>
        <taxon>Sphaerodactylus</taxon>
    </lineage>
</organism>
<dbReference type="Proteomes" id="UP000827872">
    <property type="component" value="Linkage Group LG06"/>
</dbReference>
<sequence>MFTEFEESEESDIMGVPLVILSKEDYHHALQETPKTCYTKPPVVYDSKKDLKLKIQALIDKNNVMIFSDSTCKLCSQVKALFRSMNVSYFSLELDQTEGFGGT</sequence>
<accession>A0ACB8FN99</accession>
<evidence type="ECO:0000313" key="2">
    <source>
        <dbReference type="Proteomes" id="UP000827872"/>
    </source>
</evidence>
<dbReference type="EMBL" id="CM037619">
    <property type="protein sequence ID" value="KAH8006799.1"/>
    <property type="molecule type" value="Genomic_DNA"/>
</dbReference>
<evidence type="ECO:0000313" key="1">
    <source>
        <dbReference type="EMBL" id="KAH8006799.1"/>
    </source>
</evidence>
<protein>
    <submittedName>
        <fullName evidence="1">Uncharacterized protein</fullName>
    </submittedName>
</protein>
<keyword evidence="2" id="KW-1185">Reference proteome</keyword>
<proteinExistence type="predicted"/>
<comment type="caution">
    <text evidence="1">The sequence shown here is derived from an EMBL/GenBank/DDBJ whole genome shotgun (WGS) entry which is preliminary data.</text>
</comment>
<gene>
    <name evidence="1" type="ORF">K3G42_013524</name>
</gene>
<name>A0ACB8FN99_9SAUR</name>